<protein>
    <submittedName>
        <fullName evidence="1">Uncharacterized protein</fullName>
    </submittedName>
</protein>
<name>A0A0C3I0U5_OIDMZ</name>
<proteinExistence type="predicted"/>
<dbReference type="EMBL" id="KN832870">
    <property type="protein sequence ID" value="KIN08690.1"/>
    <property type="molecule type" value="Genomic_DNA"/>
</dbReference>
<dbReference type="InParanoid" id="A0A0C3I0U5"/>
<dbReference type="AlphaFoldDB" id="A0A0C3I0U5"/>
<dbReference type="Proteomes" id="UP000054321">
    <property type="component" value="Unassembled WGS sequence"/>
</dbReference>
<gene>
    <name evidence="1" type="ORF">OIDMADRAFT_48538</name>
</gene>
<dbReference type="OrthoDB" id="2519291at2759"/>
<organism evidence="1 2">
    <name type="scientific">Oidiodendron maius (strain Zn)</name>
    <dbReference type="NCBI Taxonomy" id="913774"/>
    <lineage>
        <taxon>Eukaryota</taxon>
        <taxon>Fungi</taxon>
        <taxon>Dikarya</taxon>
        <taxon>Ascomycota</taxon>
        <taxon>Pezizomycotina</taxon>
        <taxon>Leotiomycetes</taxon>
        <taxon>Leotiomycetes incertae sedis</taxon>
        <taxon>Myxotrichaceae</taxon>
        <taxon>Oidiodendron</taxon>
    </lineage>
</organism>
<reference evidence="2" key="2">
    <citation type="submission" date="2015-01" db="EMBL/GenBank/DDBJ databases">
        <title>Evolutionary Origins and Diversification of the Mycorrhizal Mutualists.</title>
        <authorList>
            <consortium name="DOE Joint Genome Institute"/>
            <consortium name="Mycorrhizal Genomics Consortium"/>
            <person name="Kohler A."/>
            <person name="Kuo A."/>
            <person name="Nagy L.G."/>
            <person name="Floudas D."/>
            <person name="Copeland A."/>
            <person name="Barry K.W."/>
            <person name="Cichocki N."/>
            <person name="Veneault-Fourrey C."/>
            <person name="LaButti K."/>
            <person name="Lindquist E.A."/>
            <person name="Lipzen A."/>
            <person name="Lundell T."/>
            <person name="Morin E."/>
            <person name="Murat C."/>
            <person name="Riley R."/>
            <person name="Ohm R."/>
            <person name="Sun H."/>
            <person name="Tunlid A."/>
            <person name="Henrissat B."/>
            <person name="Grigoriev I.V."/>
            <person name="Hibbett D.S."/>
            <person name="Martin F."/>
        </authorList>
    </citation>
    <scope>NUCLEOTIDE SEQUENCE [LARGE SCALE GENOMIC DNA]</scope>
    <source>
        <strain evidence="2">Zn</strain>
    </source>
</reference>
<evidence type="ECO:0000313" key="2">
    <source>
        <dbReference type="Proteomes" id="UP000054321"/>
    </source>
</evidence>
<accession>A0A0C3I0U5</accession>
<keyword evidence="2" id="KW-1185">Reference proteome</keyword>
<evidence type="ECO:0000313" key="1">
    <source>
        <dbReference type="EMBL" id="KIN08690.1"/>
    </source>
</evidence>
<reference evidence="1 2" key="1">
    <citation type="submission" date="2014-04" db="EMBL/GenBank/DDBJ databases">
        <authorList>
            <consortium name="DOE Joint Genome Institute"/>
            <person name="Kuo A."/>
            <person name="Martino E."/>
            <person name="Perotto S."/>
            <person name="Kohler A."/>
            <person name="Nagy L.G."/>
            <person name="Floudas D."/>
            <person name="Copeland A."/>
            <person name="Barry K.W."/>
            <person name="Cichocki N."/>
            <person name="Veneault-Fourrey C."/>
            <person name="LaButti K."/>
            <person name="Lindquist E.A."/>
            <person name="Lipzen A."/>
            <person name="Lundell T."/>
            <person name="Morin E."/>
            <person name="Murat C."/>
            <person name="Sun H."/>
            <person name="Tunlid A."/>
            <person name="Henrissat B."/>
            <person name="Grigoriev I.V."/>
            <person name="Hibbett D.S."/>
            <person name="Martin F."/>
            <person name="Nordberg H.P."/>
            <person name="Cantor M.N."/>
            <person name="Hua S.X."/>
        </authorList>
    </citation>
    <scope>NUCLEOTIDE SEQUENCE [LARGE SCALE GENOMIC DNA]</scope>
    <source>
        <strain evidence="1 2">Zn</strain>
    </source>
</reference>
<dbReference type="HOGENOM" id="CLU_2455324_0_0_1"/>
<sequence>MAPLRASIKLLKGTFEKYMPPIKETAFPVKHTRIYMKRGEDDNTEAELLFGCQDDFPWNVIPILEFEDAEAANASRIPIMTTLTTSPSL</sequence>